<feature type="compositionally biased region" description="Acidic residues" evidence="1">
    <location>
        <begin position="163"/>
        <end position="185"/>
    </location>
</feature>
<dbReference type="EMBL" id="OY726395">
    <property type="protein sequence ID" value="CAJ1578846.1"/>
    <property type="molecule type" value="Genomic_DNA"/>
</dbReference>
<evidence type="ECO:0000313" key="4">
    <source>
        <dbReference type="Proteomes" id="UP001190466"/>
    </source>
</evidence>
<feature type="transmembrane region" description="Helical" evidence="2">
    <location>
        <begin position="117"/>
        <end position="136"/>
    </location>
</feature>
<feature type="compositionally biased region" description="Acidic residues" evidence="1">
    <location>
        <begin position="194"/>
        <end position="207"/>
    </location>
</feature>
<feature type="transmembrane region" description="Helical" evidence="2">
    <location>
        <begin position="42"/>
        <end position="64"/>
    </location>
</feature>
<name>A0ABM9M8D0_9MYCO</name>
<proteinExistence type="predicted"/>
<accession>A0ABM9M8D0</accession>
<keyword evidence="2" id="KW-0472">Membrane</keyword>
<evidence type="ECO:0000256" key="2">
    <source>
        <dbReference type="SAM" id="Phobius"/>
    </source>
</evidence>
<keyword evidence="2" id="KW-1133">Transmembrane helix</keyword>
<dbReference type="InterPro" id="IPR058689">
    <property type="entry name" value="LUCA"/>
</dbReference>
<protein>
    <recommendedName>
        <fullName evidence="5">Transmembrane protein</fullName>
    </recommendedName>
</protein>
<dbReference type="Proteomes" id="UP001190466">
    <property type="component" value="Chromosome"/>
</dbReference>
<feature type="compositionally biased region" description="Basic residues" evidence="1">
    <location>
        <begin position="148"/>
        <end position="159"/>
    </location>
</feature>
<organism evidence="3 4">
    <name type="scientific">[Mycobacterium] wendilense</name>
    <dbReference type="NCBI Taxonomy" id="3064284"/>
    <lineage>
        <taxon>Bacteria</taxon>
        <taxon>Bacillati</taxon>
        <taxon>Actinomycetota</taxon>
        <taxon>Actinomycetes</taxon>
        <taxon>Mycobacteriales</taxon>
        <taxon>Mycobacteriaceae</taxon>
        <taxon>Mycolicibacter</taxon>
    </lineage>
</organism>
<evidence type="ECO:0008006" key="5">
    <source>
        <dbReference type="Google" id="ProtNLM"/>
    </source>
</evidence>
<keyword evidence="2" id="KW-0812">Transmembrane</keyword>
<reference evidence="3 4" key="1">
    <citation type="submission" date="2023-08" db="EMBL/GenBank/DDBJ databases">
        <authorList>
            <person name="Folkvardsen B D."/>
            <person name="Norman A."/>
        </authorList>
    </citation>
    <scope>NUCLEOTIDE SEQUENCE [LARGE SCALE GENOMIC DNA]</scope>
    <source>
        <strain evidence="3 4">Mu0050</strain>
    </source>
</reference>
<feature type="compositionally biased region" description="Low complexity" evidence="1">
    <location>
        <begin position="208"/>
        <end position="221"/>
    </location>
</feature>
<feature type="compositionally biased region" description="Basic residues" evidence="1">
    <location>
        <begin position="235"/>
        <end position="250"/>
    </location>
</feature>
<dbReference type="RefSeq" id="WP_316513730.1">
    <property type="nucleotide sequence ID" value="NZ_OY726395.1"/>
</dbReference>
<feature type="transmembrane region" description="Helical" evidence="2">
    <location>
        <begin position="12"/>
        <end position="30"/>
    </location>
</feature>
<feature type="region of interest" description="Disordered" evidence="1">
    <location>
        <begin position="142"/>
        <end position="250"/>
    </location>
</feature>
<sequence>MRRGIAVTWHALSFLVVAALYFFFVLPRWWELLGSWPHGVGTAARIITGLLLGLTALPVALTLAKTRKPEFGTPQLALTLRGWSIVGHVAAGALIVAAAIAEIWLDLDVYGRGLFAAYGAAAAIALLGAAAFYLAYAAELPPPPPKPLKPKRERGRKKAAAAEADEAQDGDASGDEQTADADASEAADASTEERADETEATDSDAADAADAADPAESAEPAAADESEEAAGPTGKRTRRGLRNRRPSKTP</sequence>
<dbReference type="Pfam" id="PF26307">
    <property type="entry name" value="LUCA"/>
    <property type="match status" value="1"/>
</dbReference>
<gene>
    <name evidence="3" type="ORF">MU0050_000216</name>
</gene>
<keyword evidence="4" id="KW-1185">Reference proteome</keyword>
<evidence type="ECO:0000256" key="1">
    <source>
        <dbReference type="SAM" id="MobiDB-lite"/>
    </source>
</evidence>
<feature type="transmembrane region" description="Helical" evidence="2">
    <location>
        <begin position="85"/>
        <end position="105"/>
    </location>
</feature>
<evidence type="ECO:0000313" key="3">
    <source>
        <dbReference type="EMBL" id="CAJ1578846.1"/>
    </source>
</evidence>